<evidence type="ECO:0000256" key="4">
    <source>
        <dbReference type="ARBA" id="ARBA00022777"/>
    </source>
</evidence>
<sequence>MLMPGDRLKAMVDFAGHETDWEMKDETLLKQIPFKTNGKPEFLLQKAPVKNVGSDVHRSLARTRAQPNLRTTLLRAQAESKVPGSVHSPQSPAQQTSSNANDVSDTMGPRLTQTSRARSSSVGSAKDVHQSLKGPSTSGAPAEDHIYDTLLRDGGLTISDQEKTVRRGTHHSARSPVVASPTDNKHKNKNDIFDTVMQEGGLTVSSSPAKSTHRPNQDSNILADVGLTIGSGTPEKTIRPSNVESAAVAAVDVSRLDTRGFAADHATNPGFSGFPEDINPGNRRCSRRNQYQSSCLAETKLFMYHMPKSDMRRVICDLGKSRIFRISGSHKSRKSPMFPAKPVPIDSAGRDEAIHEFPTYGWVTLVKVLGEGTFGKVWSAESDTLPDREMAVKIIKIDKNDKDFEYDTERARSEIEIHSRFGLIPHGSDKPIDINIIGYYDSIMDETSDRKFSFYYILMEKGESTFYGFVNALRKYGRLLNTREIQFYAIEMIKPLKKLHAKQIIHRDLKETNIFYGTDGRLKMGDFGAGRKIDDDDGAHTMIGTPKFMAPRVTTKDDKYKTLFPEEYEDGYTFDADWWAFAVILYRLFYNKKYPFADDNAAREGKLQFGKLPKSGEELNKDIQDLLTTLLTPNLVKEATFETVLKNPWIAEGMKYWEGKKPPFWIEEKEVDFLCEKYYTNGEENYYMT</sequence>
<keyword evidence="5 6" id="KW-0067">ATP-binding</keyword>
<feature type="region of interest" description="Disordered" evidence="7">
    <location>
        <begin position="77"/>
        <end position="143"/>
    </location>
</feature>
<protein>
    <submittedName>
        <fullName evidence="9">Protein kinase domain-containing protein</fullName>
    </submittedName>
</protein>
<keyword evidence="1" id="KW-0723">Serine/threonine-protein kinase</keyword>
<evidence type="ECO:0000256" key="3">
    <source>
        <dbReference type="ARBA" id="ARBA00022741"/>
    </source>
</evidence>
<keyword evidence="10" id="KW-1185">Reference proteome</keyword>
<dbReference type="PROSITE" id="PS50011">
    <property type="entry name" value="PROTEIN_KINASE_DOM"/>
    <property type="match status" value="1"/>
</dbReference>
<feature type="domain" description="Protein kinase" evidence="8">
    <location>
        <begin position="363"/>
        <end position="650"/>
    </location>
</feature>
<dbReference type="Pfam" id="PF00069">
    <property type="entry name" value="Pkinase"/>
    <property type="match status" value="1"/>
</dbReference>
<evidence type="ECO:0000259" key="8">
    <source>
        <dbReference type="PROSITE" id="PS50011"/>
    </source>
</evidence>
<dbReference type="PROSITE" id="PS00108">
    <property type="entry name" value="PROTEIN_KINASE_ST"/>
    <property type="match status" value="1"/>
</dbReference>
<accession>A0AAD4N039</accession>
<dbReference type="Gene3D" id="1.10.510.10">
    <property type="entry name" value="Transferase(Phosphotransferase) domain 1"/>
    <property type="match status" value="1"/>
</dbReference>
<dbReference type="SUPFAM" id="SSF56112">
    <property type="entry name" value="Protein kinase-like (PK-like)"/>
    <property type="match status" value="1"/>
</dbReference>
<dbReference type="Proteomes" id="UP001201812">
    <property type="component" value="Unassembled WGS sequence"/>
</dbReference>
<reference evidence="9" key="1">
    <citation type="submission" date="2022-01" db="EMBL/GenBank/DDBJ databases">
        <title>Genome Sequence Resource for Two Populations of Ditylenchus destructor, the Migratory Endoparasitic Phytonematode.</title>
        <authorList>
            <person name="Zhang H."/>
            <person name="Lin R."/>
            <person name="Xie B."/>
        </authorList>
    </citation>
    <scope>NUCLEOTIDE SEQUENCE</scope>
    <source>
        <strain evidence="9">BazhouSP</strain>
    </source>
</reference>
<dbReference type="InterPro" id="IPR011009">
    <property type="entry name" value="Kinase-like_dom_sf"/>
</dbReference>
<dbReference type="SMART" id="SM00220">
    <property type="entry name" value="S_TKc"/>
    <property type="match status" value="1"/>
</dbReference>
<evidence type="ECO:0000256" key="5">
    <source>
        <dbReference type="ARBA" id="ARBA00022840"/>
    </source>
</evidence>
<dbReference type="GO" id="GO:0005524">
    <property type="term" value="F:ATP binding"/>
    <property type="evidence" value="ECO:0007669"/>
    <property type="project" value="UniProtKB-UniRule"/>
</dbReference>
<dbReference type="InterPro" id="IPR017441">
    <property type="entry name" value="Protein_kinase_ATP_BS"/>
</dbReference>
<keyword evidence="4 9" id="KW-0418">Kinase</keyword>
<feature type="region of interest" description="Disordered" evidence="7">
    <location>
        <begin position="163"/>
        <end position="189"/>
    </location>
</feature>
<evidence type="ECO:0000256" key="2">
    <source>
        <dbReference type="ARBA" id="ARBA00022679"/>
    </source>
</evidence>
<evidence type="ECO:0000313" key="10">
    <source>
        <dbReference type="Proteomes" id="UP001201812"/>
    </source>
</evidence>
<comment type="caution">
    <text evidence="9">The sequence shown here is derived from an EMBL/GenBank/DDBJ whole genome shotgun (WGS) entry which is preliminary data.</text>
</comment>
<feature type="compositionally biased region" description="Polar residues" evidence="7">
    <location>
        <begin position="87"/>
        <end position="104"/>
    </location>
</feature>
<evidence type="ECO:0000256" key="1">
    <source>
        <dbReference type="ARBA" id="ARBA00022527"/>
    </source>
</evidence>
<dbReference type="EMBL" id="JAKKPZ010000045">
    <property type="protein sequence ID" value="KAI1706842.1"/>
    <property type="molecule type" value="Genomic_DNA"/>
</dbReference>
<dbReference type="GO" id="GO:0004674">
    <property type="term" value="F:protein serine/threonine kinase activity"/>
    <property type="evidence" value="ECO:0007669"/>
    <property type="project" value="UniProtKB-KW"/>
</dbReference>
<gene>
    <name evidence="9" type="ORF">DdX_12836</name>
</gene>
<dbReference type="PANTHER" id="PTHR24345:SF0">
    <property type="entry name" value="CELL CYCLE SERINE_THREONINE-PROTEIN KINASE CDC5_MSD2"/>
    <property type="match status" value="1"/>
</dbReference>
<dbReference type="PANTHER" id="PTHR24345">
    <property type="entry name" value="SERINE/THREONINE-PROTEIN KINASE PLK"/>
    <property type="match status" value="1"/>
</dbReference>
<feature type="binding site" evidence="6">
    <location>
        <position position="393"/>
    </location>
    <ligand>
        <name>ATP</name>
        <dbReference type="ChEBI" id="CHEBI:30616"/>
    </ligand>
</feature>
<organism evidence="9 10">
    <name type="scientific">Ditylenchus destructor</name>
    <dbReference type="NCBI Taxonomy" id="166010"/>
    <lineage>
        <taxon>Eukaryota</taxon>
        <taxon>Metazoa</taxon>
        <taxon>Ecdysozoa</taxon>
        <taxon>Nematoda</taxon>
        <taxon>Chromadorea</taxon>
        <taxon>Rhabditida</taxon>
        <taxon>Tylenchina</taxon>
        <taxon>Tylenchomorpha</taxon>
        <taxon>Sphaerularioidea</taxon>
        <taxon>Anguinidae</taxon>
        <taxon>Anguininae</taxon>
        <taxon>Ditylenchus</taxon>
    </lineage>
</organism>
<dbReference type="AlphaFoldDB" id="A0AAD4N039"/>
<dbReference type="InterPro" id="IPR000719">
    <property type="entry name" value="Prot_kinase_dom"/>
</dbReference>
<evidence type="ECO:0000313" key="9">
    <source>
        <dbReference type="EMBL" id="KAI1706842.1"/>
    </source>
</evidence>
<dbReference type="PROSITE" id="PS00107">
    <property type="entry name" value="PROTEIN_KINASE_ATP"/>
    <property type="match status" value="1"/>
</dbReference>
<dbReference type="InterPro" id="IPR008271">
    <property type="entry name" value="Ser/Thr_kinase_AS"/>
</dbReference>
<evidence type="ECO:0000256" key="7">
    <source>
        <dbReference type="SAM" id="MobiDB-lite"/>
    </source>
</evidence>
<dbReference type="GO" id="GO:0005634">
    <property type="term" value="C:nucleus"/>
    <property type="evidence" value="ECO:0007669"/>
    <property type="project" value="TreeGrafter"/>
</dbReference>
<keyword evidence="2" id="KW-0808">Transferase</keyword>
<feature type="compositionally biased region" description="Polar residues" evidence="7">
    <location>
        <begin position="111"/>
        <end position="123"/>
    </location>
</feature>
<name>A0AAD4N039_9BILA</name>
<keyword evidence="3 6" id="KW-0547">Nucleotide-binding</keyword>
<evidence type="ECO:0000256" key="6">
    <source>
        <dbReference type="PROSITE-ProRule" id="PRU10141"/>
    </source>
</evidence>
<proteinExistence type="predicted"/>